<keyword evidence="3" id="KW-0288">FMN</keyword>
<evidence type="ECO:0000256" key="2">
    <source>
        <dbReference type="ARBA" id="ARBA00022630"/>
    </source>
</evidence>
<sequence length="454" mass="49739">MVAERYGSSVADPAPLAQQMQLHPSGRVVKNRFMKAPMAEGLASWSPKVPTERGIPTDELVDLYRRWGEGENSWGLIVTGNIETDSKLIAAPGDMVITPEFKPEGERFEMFKKVAAAGKANGSVMVAQITHPGRQLQHRVSQVTVAPSDVPMEAERNGVKYAKPHAATHDEIARIIEGFAYAAEYLEKAGFDGVELHAAHGYLLSQFLSRATNKRTDEYGAHTMQSRLRFISEVGRAIKSRVSPSFIVGAKLNSVEFQDGGVNPEEAQELCRALEDLGFDFVELSGGTVEKLGMDWTKDSTRRREAFFLEFAEAITKTLGSDSKLKVYLTGGFRSAEAMVKSLNAVHGIGIGRPAAAEPRLSRDILEGRVTGSIKPLEEFENNLMGGLAIAGAQIAQIGQGNEPLDYGNAEVIKTMKADMELWWEKTVQDGDRLEYVRPPRYSGPQAPYQAVLA</sequence>
<gene>
    <name evidence="6" type="ORF">CSOJ01_04252</name>
</gene>
<dbReference type="InterPro" id="IPR001155">
    <property type="entry name" value="OxRdtase_FMN_N"/>
</dbReference>
<evidence type="ECO:0000256" key="4">
    <source>
        <dbReference type="ARBA" id="ARBA00023002"/>
    </source>
</evidence>
<dbReference type="AlphaFoldDB" id="A0A8H6JIU5"/>
<organism evidence="6 7">
    <name type="scientific">Colletotrichum sojae</name>
    <dbReference type="NCBI Taxonomy" id="2175907"/>
    <lineage>
        <taxon>Eukaryota</taxon>
        <taxon>Fungi</taxon>
        <taxon>Dikarya</taxon>
        <taxon>Ascomycota</taxon>
        <taxon>Pezizomycotina</taxon>
        <taxon>Sordariomycetes</taxon>
        <taxon>Hypocreomycetidae</taxon>
        <taxon>Glomerellales</taxon>
        <taxon>Glomerellaceae</taxon>
        <taxon>Colletotrichum</taxon>
        <taxon>Colletotrichum orchidearum species complex</taxon>
    </lineage>
</organism>
<proteinExistence type="inferred from homology"/>
<evidence type="ECO:0000259" key="5">
    <source>
        <dbReference type="Pfam" id="PF00724"/>
    </source>
</evidence>
<comment type="caution">
    <text evidence="6">The sequence shown here is derived from an EMBL/GenBank/DDBJ whole genome shotgun (WGS) entry which is preliminary data.</text>
</comment>
<evidence type="ECO:0000256" key="3">
    <source>
        <dbReference type="ARBA" id="ARBA00022643"/>
    </source>
</evidence>
<keyword evidence="4" id="KW-0560">Oxidoreductase</keyword>
<dbReference type="Gene3D" id="3.20.20.70">
    <property type="entry name" value="Aldolase class I"/>
    <property type="match status" value="1"/>
</dbReference>
<protein>
    <submittedName>
        <fullName evidence="6">NADH oxidase</fullName>
    </submittedName>
</protein>
<dbReference type="InterPro" id="IPR051799">
    <property type="entry name" value="NADH_flavin_oxidoreductase"/>
</dbReference>
<dbReference type="SUPFAM" id="SSF51395">
    <property type="entry name" value="FMN-linked oxidoreductases"/>
    <property type="match status" value="1"/>
</dbReference>
<feature type="domain" description="NADH:flavin oxidoreductase/NADH oxidase N-terminal" evidence="5">
    <location>
        <begin position="29"/>
        <end position="369"/>
    </location>
</feature>
<evidence type="ECO:0000256" key="1">
    <source>
        <dbReference type="ARBA" id="ARBA00005979"/>
    </source>
</evidence>
<evidence type="ECO:0000313" key="7">
    <source>
        <dbReference type="Proteomes" id="UP000652219"/>
    </source>
</evidence>
<dbReference type="CDD" id="cd04733">
    <property type="entry name" value="OYE_like_2_FMN"/>
    <property type="match status" value="1"/>
</dbReference>
<evidence type="ECO:0000313" key="6">
    <source>
        <dbReference type="EMBL" id="KAF6814019.1"/>
    </source>
</evidence>
<reference evidence="6 7" key="1">
    <citation type="journal article" date="2020" name="Phytopathology">
        <title>Genome Sequence Resources of Colletotrichum truncatum, C. plurivorum, C. musicola, and C. sojae: Four Species Pathogenic to Soybean (Glycine max).</title>
        <authorList>
            <person name="Rogerio F."/>
            <person name="Boufleur T.R."/>
            <person name="Ciampi-Guillardi M."/>
            <person name="Sukno S.A."/>
            <person name="Thon M.R."/>
            <person name="Massola Junior N.S."/>
            <person name="Baroncelli R."/>
        </authorList>
    </citation>
    <scope>NUCLEOTIDE SEQUENCE [LARGE SCALE GENOMIC DNA]</scope>
    <source>
        <strain evidence="6 7">LFN0009</strain>
    </source>
</reference>
<dbReference type="EMBL" id="WIGN01000047">
    <property type="protein sequence ID" value="KAF6814019.1"/>
    <property type="molecule type" value="Genomic_DNA"/>
</dbReference>
<dbReference type="PANTHER" id="PTHR43656">
    <property type="entry name" value="BINDING OXIDOREDUCTASE, PUTATIVE (AFU_ORTHOLOGUE AFUA_2G08260)-RELATED"/>
    <property type="match status" value="1"/>
</dbReference>
<name>A0A8H6JIU5_9PEZI</name>
<dbReference type="GO" id="GO:0010181">
    <property type="term" value="F:FMN binding"/>
    <property type="evidence" value="ECO:0007669"/>
    <property type="project" value="InterPro"/>
</dbReference>
<accession>A0A8H6JIU5</accession>
<dbReference type="GO" id="GO:0016491">
    <property type="term" value="F:oxidoreductase activity"/>
    <property type="evidence" value="ECO:0007669"/>
    <property type="project" value="UniProtKB-KW"/>
</dbReference>
<dbReference type="InterPro" id="IPR013785">
    <property type="entry name" value="Aldolase_TIM"/>
</dbReference>
<keyword evidence="2" id="KW-0285">Flavoprotein</keyword>
<comment type="similarity">
    <text evidence="1">Belongs to the NADH:flavin oxidoreductase/NADH oxidase family.</text>
</comment>
<dbReference type="Proteomes" id="UP000652219">
    <property type="component" value="Unassembled WGS sequence"/>
</dbReference>
<dbReference type="PANTHER" id="PTHR43656:SF5">
    <property type="entry name" value="NADH:FLAVIN OXIDOREDUCTASE_NADH OXIDASE N-TERMINAL DOMAIN-CONTAINING PROTEIN"/>
    <property type="match status" value="1"/>
</dbReference>
<dbReference type="Pfam" id="PF00724">
    <property type="entry name" value="Oxidored_FMN"/>
    <property type="match status" value="1"/>
</dbReference>
<keyword evidence="7" id="KW-1185">Reference proteome</keyword>